<gene>
    <name evidence="2" type="ORF">ANCCAN_18696</name>
</gene>
<proteinExistence type="predicted"/>
<organism evidence="2 3">
    <name type="scientific">Ancylostoma caninum</name>
    <name type="common">Dog hookworm</name>
    <dbReference type="NCBI Taxonomy" id="29170"/>
    <lineage>
        <taxon>Eukaryota</taxon>
        <taxon>Metazoa</taxon>
        <taxon>Ecdysozoa</taxon>
        <taxon>Nematoda</taxon>
        <taxon>Chromadorea</taxon>
        <taxon>Rhabditida</taxon>
        <taxon>Rhabditina</taxon>
        <taxon>Rhabditomorpha</taxon>
        <taxon>Strongyloidea</taxon>
        <taxon>Ancylostomatidae</taxon>
        <taxon>Ancylostomatinae</taxon>
        <taxon>Ancylostoma</taxon>
    </lineage>
</organism>
<dbReference type="Proteomes" id="UP000252519">
    <property type="component" value="Unassembled WGS sequence"/>
</dbReference>
<dbReference type="AlphaFoldDB" id="A0A368FVD2"/>
<comment type="caution">
    <text evidence="2">The sequence shown here is derived from an EMBL/GenBank/DDBJ whole genome shotgun (WGS) entry which is preliminary data.</text>
</comment>
<accession>A0A368FVD2</accession>
<dbReference type="OrthoDB" id="5864477at2759"/>
<protein>
    <submittedName>
        <fullName evidence="2">Uncharacterized protein</fullName>
    </submittedName>
</protein>
<reference evidence="2 3" key="1">
    <citation type="submission" date="2014-10" db="EMBL/GenBank/DDBJ databases">
        <title>Draft genome of the hookworm Ancylostoma caninum.</title>
        <authorList>
            <person name="Mitreva M."/>
        </authorList>
    </citation>
    <scope>NUCLEOTIDE SEQUENCE [LARGE SCALE GENOMIC DNA]</scope>
    <source>
        <strain evidence="2 3">Baltimore</strain>
    </source>
</reference>
<evidence type="ECO:0000313" key="3">
    <source>
        <dbReference type="Proteomes" id="UP000252519"/>
    </source>
</evidence>
<keyword evidence="3" id="KW-1185">Reference proteome</keyword>
<feature type="chain" id="PRO_5016811019" evidence="1">
    <location>
        <begin position="27"/>
        <end position="79"/>
    </location>
</feature>
<feature type="signal peptide" evidence="1">
    <location>
        <begin position="1"/>
        <end position="26"/>
    </location>
</feature>
<evidence type="ECO:0000313" key="2">
    <source>
        <dbReference type="EMBL" id="RCN35438.1"/>
    </source>
</evidence>
<sequence>MTRTLSLSSLLMMCTFLQIRIEMAYAFSNTLNPGITELMLLQNYDGKNPQNLVINVVKSSNCEARLTTVRFGFSCWARM</sequence>
<name>A0A368FVD2_ANCCA</name>
<dbReference type="EMBL" id="JOJR01000663">
    <property type="protein sequence ID" value="RCN35438.1"/>
    <property type="molecule type" value="Genomic_DNA"/>
</dbReference>
<keyword evidence="1" id="KW-0732">Signal</keyword>
<evidence type="ECO:0000256" key="1">
    <source>
        <dbReference type="SAM" id="SignalP"/>
    </source>
</evidence>